<dbReference type="EMBL" id="KZ819606">
    <property type="protein sequence ID" value="PWN32286.1"/>
    <property type="molecule type" value="Genomic_DNA"/>
</dbReference>
<sequence length="117" mass="13365">MSTTTNNQEDLAAYRQRVAASTQAALSGLNPSQKDSEQSTTTTSQPDQEQRQWRNLSDPKEYEKWAAERRDKPEDWKRYKDERLGGALSGGTSADQREYWKAKDALRGVETQPTQQQ</sequence>
<feature type="compositionally biased region" description="Basic and acidic residues" evidence="1">
    <location>
        <begin position="48"/>
        <end position="84"/>
    </location>
</feature>
<dbReference type="Proteomes" id="UP000245771">
    <property type="component" value="Unassembled WGS sequence"/>
</dbReference>
<dbReference type="RefSeq" id="XP_025352588.1">
    <property type="nucleotide sequence ID" value="XM_025499618.1"/>
</dbReference>
<dbReference type="InParanoid" id="A0A316V411"/>
<evidence type="ECO:0000313" key="2">
    <source>
        <dbReference type="EMBL" id="PWN32286.1"/>
    </source>
</evidence>
<proteinExistence type="predicted"/>
<name>A0A316V411_9BASI</name>
<gene>
    <name evidence="2" type="ORF">FA14DRAFT_162453</name>
</gene>
<feature type="region of interest" description="Disordered" evidence="1">
    <location>
        <begin position="22"/>
        <end position="117"/>
    </location>
</feature>
<evidence type="ECO:0000256" key="1">
    <source>
        <dbReference type="SAM" id="MobiDB-lite"/>
    </source>
</evidence>
<feature type="compositionally biased region" description="Polar residues" evidence="1">
    <location>
        <begin position="22"/>
        <end position="47"/>
    </location>
</feature>
<dbReference type="AlphaFoldDB" id="A0A316V411"/>
<dbReference type="GeneID" id="37021399"/>
<keyword evidence="3" id="KW-1185">Reference proteome</keyword>
<reference evidence="2 3" key="1">
    <citation type="journal article" date="2018" name="Mol. Biol. Evol.">
        <title>Broad Genomic Sampling Reveals a Smut Pathogenic Ancestry of the Fungal Clade Ustilaginomycotina.</title>
        <authorList>
            <person name="Kijpornyongpan T."/>
            <person name="Mondo S.J."/>
            <person name="Barry K."/>
            <person name="Sandor L."/>
            <person name="Lee J."/>
            <person name="Lipzen A."/>
            <person name="Pangilinan J."/>
            <person name="LaButti K."/>
            <person name="Hainaut M."/>
            <person name="Henrissat B."/>
            <person name="Grigoriev I.V."/>
            <person name="Spatafora J.W."/>
            <person name="Aime M.C."/>
        </authorList>
    </citation>
    <scope>NUCLEOTIDE SEQUENCE [LARGE SCALE GENOMIC DNA]</scope>
    <source>
        <strain evidence="2 3">MCA 3882</strain>
    </source>
</reference>
<evidence type="ECO:0000313" key="3">
    <source>
        <dbReference type="Proteomes" id="UP000245771"/>
    </source>
</evidence>
<protein>
    <submittedName>
        <fullName evidence="2">Uncharacterized protein</fullName>
    </submittedName>
</protein>
<accession>A0A316V411</accession>
<organism evidence="2 3">
    <name type="scientific">Meira miltonrushii</name>
    <dbReference type="NCBI Taxonomy" id="1280837"/>
    <lineage>
        <taxon>Eukaryota</taxon>
        <taxon>Fungi</taxon>
        <taxon>Dikarya</taxon>
        <taxon>Basidiomycota</taxon>
        <taxon>Ustilaginomycotina</taxon>
        <taxon>Exobasidiomycetes</taxon>
        <taxon>Exobasidiales</taxon>
        <taxon>Brachybasidiaceae</taxon>
        <taxon>Meira</taxon>
    </lineage>
</organism>
<feature type="compositionally biased region" description="Basic and acidic residues" evidence="1">
    <location>
        <begin position="95"/>
        <end position="107"/>
    </location>
</feature>